<evidence type="ECO:0000313" key="5">
    <source>
        <dbReference type="EMBL" id="TDZ47647.1"/>
    </source>
</evidence>
<dbReference type="GO" id="GO:0050660">
    <property type="term" value="F:flavin adenine dinucleotide binding"/>
    <property type="evidence" value="ECO:0007669"/>
    <property type="project" value="InterPro"/>
</dbReference>
<dbReference type="GO" id="GO:0004499">
    <property type="term" value="F:N,N-dimethylaniline monooxygenase activity"/>
    <property type="evidence" value="ECO:0007669"/>
    <property type="project" value="InterPro"/>
</dbReference>
<dbReference type="SUPFAM" id="SSF51905">
    <property type="entry name" value="FAD/NAD(P)-binding domain"/>
    <property type="match status" value="2"/>
</dbReference>
<keyword evidence="3" id="KW-0274">FAD</keyword>
<evidence type="ECO:0000313" key="6">
    <source>
        <dbReference type="Proteomes" id="UP000295703"/>
    </source>
</evidence>
<dbReference type="Pfam" id="PF00743">
    <property type="entry name" value="FMO-like"/>
    <property type="match status" value="1"/>
</dbReference>
<keyword evidence="6" id="KW-1185">Reference proteome</keyword>
<dbReference type="EMBL" id="RYZW01000103">
    <property type="protein sequence ID" value="TDZ47647.1"/>
    <property type="molecule type" value="Genomic_DNA"/>
</dbReference>
<dbReference type="InterPro" id="IPR036188">
    <property type="entry name" value="FAD/NAD-bd_sf"/>
</dbReference>
<keyword evidence="5" id="KW-0503">Monooxygenase</keyword>
<accession>A0A4R8R3P4</accession>
<comment type="caution">
    <text evidence="5">The sequence shown here is derived from an EMBL/GenBank/DDBJ whole genome shotgun (WGS) entry which is preliminary data.</text>
</comment>
<reference evidence="5 6" key="1">
    <citation type="submission" date="2018-12" db="EMBL/GenBank/DDBJ databases">
        <title>Genome sequence and assembly of Colletotrichum trifolii.</title>
        <authorList>
            <person name="Gan P."/>
            <person name="Shirasu K."/>
        </authorList>
    </citation>
    <scope>NUCLEOTIDE SEQUENCE [LARGE SCALE GENOMIC DNA]</scope>
    <source>
        <strain evidence="5 6">543-2</strain>
    </source>
</reference>
<keyword evidence="4" id="KW-0560">Oxidoreductase</keyword>
<organism evidence="5 6">
    <name type="scientific">Colletotrichum trifolii</name>
    <dbReference type="NCBI Taxonomy" id="5466"/>
    <lineage>
        <taxon>Eukaryota</taxon>
        <taxon>Fungi</taxon>
        <taxon>Dikarya</taxon>
        <taxon>Ascomycota</taxon>
        <taxon>Pezizomycotina</taxon>
        <taxon>Sordariomycetes</taxon>
        <taxon>Hypocreomycetidae</taxon>
        <taxon>Glomerellales</taxon>
        <taxon>Glomerellaceae</taxon>
        <taxon>Colletotrichum</taxon>
        <taxon>Colletotrichum orbiculare species complex</taxon>
    </lineage>
</organism>
<evidence type="ECO:0000256" key="2">
    <source>
        <dbReference type="ARBA" id="ARBA00022630"/>
    </source>
</evidence>
<evidence type="ECO:0000256" key="4">
    <source>
        <dbReference type="ARBA" id="ARBA00023002"/>
    </source>
</evidence>
<evidence type="ECO:0000256" key="3">
    <source>
        <dbReference type="ARBA" id="ARBA00022827"/>
    </source>
</evidence>
<dbReference type="InterPro" id="IPR020946">
    <property type="entry name" value="Flavin_mOase-like"/>
</dbReference>
<keyword evidence="2" id="KW-0285">Flavoprotein</keyword>
<dbReference type="Proteomes" id="UP000295703">
    <property type="component" value="Unassembled WGS sequence"/>
</dbReference>
<gene>
    <name evidence="5" type="primary">DEP4-2</name>
    <name evidence="5" type="ORF">CTRI78_v008488</name>
</gene>
<proteinExistence type="inferred from homology"/>
<dbReference type="InterPro" id="IPR050346">
    <property type="entry name" value="FMO-like"/>
</dbReference>
<evidence type="ECO:0000256" key="1">
    <source>
        <dbReference type="ARBA" id="ARBA00009183"/>
    </source>
</evidence>
<sequence length="606" mass="68401">MEDSMEEFDCVVVGAGWYGLCAAKQYHCTQPRSSLLVIDSQTTLGGTWAKERLYPGLKSNNLLGTYEYPDFPMDSDTYNIQPRQHIPGETIFDYLSAYAKRFGIESKIRPRNKVVTAEHRETDEGGWVLTIVNELGRQSKVSARRLIVSTGQTSEPWMPRFQGQESFGGSVFHGKQFRQNSETLQTAQRVTVFGGTKLAWDAVYAYATSGVKVDWVIRSTGHGPIWIAPPFVTPLKKWLEKLAHTRMLSWFSPCVWGGADGYTTVRNFLHGSSVGRAIVNTFWKILGSDVIALMQYDSHPETAKLKPWTDPMFTSTSFSILNYDTSLFDFIRSGDIKVHIDDLDRLSPGTVHLSSGTELKADALLAHTGWKHVPPIKFLPEGIEKELGIPHASGKNAPMEDLAAQKKLVDQADGEILRRFPRLKNQPVWNKNYVPLTDKEGIETNDEVTPYSSLTPYMLHQFMVPPSERFLRARDIAFVGMVSNFGNTMAAHLQGLWVSAYFSGLLVNDPCSAIGDESAMRKLQYNSVLMNRFGIWRYPTDWGSNKCPSFVFDAVPYFDLLQHDLGLSPWRKKGFLAEVYSPYGPEDYRSINEEWMEKQEKAHISG</sequence>
<dbReference type="Gene3D" id="3.50.50.60">
    <property type="entry name" value="FAD/NAD(P)-binding domain"/>
    <property type="match status" value="1"/>
</dbReference>
<name>A0A4R8R3P4_COLTR</name>
<dbReference type="AlphaFoldDB" id="A0A4R8R3P4"/>
<dbReference type="GO" id="GO:0050661">
    <property type="term" value="F:NADP binding"/>
    <property type="evidence" value="ECO:0007669"/>
    <property type="project" value="InterPro"/>
</dbReference>
<comment type="similarity">
    <text evidence="1">Belongs to the FMO family.</text>
</comment>
<protein>
    <submittedName>
        <fullName evidence="5">FAD-dependent monooxygenase DEP4</fullName>
    </submittedName>
</protein>
<dbReference type="PANTHER" id="PTHR23023">
    <property type="entry name" value="DIMETHYLANILINE MONOOXYGENASE"/>
    <property type="match status" value="1"/>
</dbReference>